<dbReference type="EMBL" id="PGOL01003822">
    <property type="protein sequence ID" value="PKI39331.1"/>
    <property type="molecule type" value="Genomic_DNA"/>
</dbReference>
<keyword evidence="3" id="KW-1185">Reference proteome</keyword>
<organism evidence="2 3">
    <name type="scientific">Punica granatum</name>
    <name type="common">Pomegranate</name>
    <dbReference type="NCBI Taxonomy" id="22663"/>
    <lineage>
        <taxon>Eukaryota</taxon>
        <taxon>Viridiplantae</taxon>
        <taxon>Streptophyta</taxon>
        <taxon>Embryophyta</taxon>
        <taxon>Tracheophyta</taxon>
        <taxon>Spermatophyta</taxon>
        <taxon>Magnoliopsida</taxon>
        <taxon>eudicotyledons</taxon>
        <taxon>Gunneridae</taxon>
        <taxon>Pentapetalae</taxon>
        <taxon>rosids</taxon>
        <taxon>malvids</taxon>
        <taxon>Myrtales</taxon>
        <taxon>Lythraceae</taxon>
        <taxon>Punica</taxon>
    </lineage>
</organism>
<feature type="region of interest" description="Disordered" evidence="1">
    <location>
        <begin position="98"/>
        <end position="128"/>
    </location>
</feature>
<dbReference type="Proteomes" id="UP000233551">
    <property type="component" value="Unassembled WGS sequence"/>
</dbReference>
<feature type="compositionally biased region" description="Basic and acidic residues" evidence="1">
    <location>
        <begin position="98"/>
        <end position="110"/>
    </location>
</feature>
<protein>
    <submittedName>
        <fullName evidence="2">Uncharacterized protein</fullName>
    </submittedName>
</protein>
<name>A0A2I0I5T4_PUNGR</name>
<accession>A0A2I0I5T4</accession>
<gene>
    <name evidence="2" type="ORF">CRG98_040279</name>
</gene>
<evidence type="ECO:0000313" key="2">
    <source>
        <dbReference type="EMBL" id="PKI39331.1"/>
    </source>
</evidence>
<evidence type="ECO:0000256" key="1">
    <source>
        <dbReference type="SAM" id="MobiDB-lite"/>
    </source>
</evidence>
<comment type="caution">
    <text evidence="2">The sequence shown here is derived from an EMBL/GenBank/DDBJ whole genome shotgun (WGS) entry which is preliminary data.</text>
</comment>
<evidence type="ECO:0000313" key="3">
    <source>
        <dbReference type="Proteomes" id="UP000233551"/>
    </source>
</evidence>
<reference evidence="2 3" key="1">
    <citation type="submission" date="2017-11" db="EMBL/GenBank/DDBJ databases">
        <title>De-novo sequencing of pomegranate (Punica granatum L.) genome.</title>
        <authorList>
            <person name="Akparov Z."/>
            <person name="Amiraslanov A."/>
            <person name="Hajiyeva S."/>
            <person name="Abbasov M."/>
            <person name="Kaur K."/>
            <person name="Hamwieh A."/>
            <person name="Solovyev V."/>
            <person name="Salamov A."/>
            <person name="Braich B."/>
            <person name="Kosarev P."/>
            <person name="Mahmoud A."/>
            <person name="Hajiyev E."/>
            <person name="Babayeva S."/>
            <person name="Izzatullayeva V."/>
            <person name="Mammadov A."/>
            <person name="Mammadov A."/>
            <person name="Sharifova S."/>
            <person name="Ojaghi J."/>
            <person name="Eynullazada K."/>
            <person name="Bayramov B."/>
            <person name="Abdulazimova A."/>
            <person name="Shahmuradov I."/>
        </authorList>
    </citation>
    <scope>NUCLEOTIDE SEQUENCE [LARGE SCALE GENOMIC DNA]</scope>
    <source>
        <strain evidence="3">cv. AG2017</strain>
        <tissue evidence="2">Leaf</tissue>
    </source>
</reference>
<dbReference type="AlphaFoldDB" id="A0A2I0I5T4"/>
<sequence length="128" mass="13744">MGRANETRPRTGCPFSFIFLGVSNSLSPRVSVNHGMTIIPLEDKIATFIYKLEIASHEGVQEGLARLDSSRLKSGPDSTSFTVGLRGVCGNYVASRKEEPEGFGHTKEPHGPYCKGGGRGFLGMAEPS</sequence>
<proteinExistence type="predicted"/>